<sequence>MFTRQLLKRMRKRKATSSPARSKRQRKKNNGVVRDSDERRWEDLGMDCLTNVFARVGMESLILCVPFVCKTWHEATLDSLCWQSLYFPDFEPFPLFTYYDVHGFERFGPFYDKFVQEYRIDTSCFSITAFIKLVVKRSNGKALELKMPGFSTEEALRYVSDACPSLRVLSLPDDLIIFKHSQIIPEVIGKWKFLEQLCLGGNLNKIAAYHIGQPYGYLSMSEHFKTLLALDSHFCHELVLDQILVQVGTHCKHFMGLQINQGIVGQVEASTIVNLLPNIKYLKVIGSHIERDGIVTLLQGCNRLELLDVKDCEGFEQGDEEISKLIITSRTEFLCEGNAEYGLSSQYFWRNKILNRFQAHVGVRRDYPPGMKAGPCIVRRRTARLRAQIRDQMT</sequence>
<feature type="compositionally biased region" description="Basic residues" evidence="1">
    <location>
        <begin position="12"/>
        <end position="29"/>
    </location>
</feature>
<dbReference type="SUPFAM" id="SSF81383">
    <property type="entry name" value="F-box domain"/>
    <property type="match status" value="1"/>
</dbReference>
<keyword evidence="3" id="KW-1185">Reference proteome</keyword>
<dbReference type="EMBL" id="JBEDUW010000006">
    <property type="protein sequence ID" value="KAK9920188.1"/>
    <property type="molecule type" value="Genomic_DNA"/>
</dbReference>
<dbReference type="Gene3D" id="3.80.10.10">
    <property type="entry name" value="Ribonuclease Inhibitor"/>
    <property type="match status" value="1"/>
</dbReference>
<dbReference type="InterPro" id="IPR032675">
    <property type="entry name" value="LRR_dom_sf"/>
</dbReference>
<feature type="region of interest" description="Disordered" evidence="1">
    <location>
        <begin position="12"/>
        <end position="32"/>
    </location>
</feature>
<dbReference type="AlphaFoldDB" id="A0AAW1W8P3"/>
<dbReference type="SUPFAM" id="SSF52047">
    <property type="entry name" value="RNI-like"/>
    <property type="match status" value="1"/>
</dbReference>
<organism evidence="2 3">
    <name type="scientific">Rubus argutus</name>
    <name type="common">Southern blackberry</name>
    <dbReference type="NCBI Taxonomy" id="59490"/>
    <lineage>
        <taxon>Eukaryota</taxon>
        <taxon>Viridiplantae</taxon>
        <taxon>Streptophyta</taxon>
        <taxon>Embryophyta</taxon>
        <taxon>Tracheophyta</taxon>
        <taxon>Spermatophyta</taxon>
        <taxon>Magnoliopsida</taxon>
        <taxon>eudicotyledons</taxon>
        <taxon>Gunneridae</taxon>
        <taxon>Pentapetalae</taxon>
        <taxon>rosids</taxon>
        <taxon>fabids</taxon>
        <taxon>Rosales</taxon>
        <taxon>Rosaceae</taxon>
        <taxon>Rosoideae</taxon>
        <taxon>Rosoideae incertae sedis</taxon>
        <taxon>Rubus</taxon>
    </lineage>
</organism>
<evidence type="ECO:0000256" key="1">
    <source>
        <dbReference type="SAM" id="MobiDB-lite"/>
    </source>
</evidence>
<gene>
    <name evidence="2" type="ORF">M0R45_028747</name>
</gene>
<comment type="caution">
    <text evidence="2">The sequence shown here is derived from an EMBL/GenBank/DDBJ whole genome shotgun (WGS) entry which is preliminary data.</text>
</comment>
<dbReference type="PANTHER" id="PTHR38926:SF5">
    <property type="entry name" value="F-BOX AND LEUCINE-RICH REPEAT PROTEIN 6"/>
    <property type="match status" value="1"/>
</dbReference>
<reference evidence="2 3" key="1">
    <citation type="journal article" date="2023" name="G3 (Bethesda)">
        <title>A chromosome-length genome assembly and annotation of blackberry (Rubus argutus, cv. 'Hillquist').</title>
        <authorList>
            <person name="Bruna T."/>
            <person name="Aryal R."/>
            <person name="Dudchenko O."/>
            <person name="Sargent D.J."/>
            <person name="Mead D."/>
            <person name="Buti M."/>
            <person name="Cavallini A."/>
            <person name="Hytonen T."/>
            <person name="Andres J."/>
            <person name="Pham M."/>
            <person name="Weisz D."/>
            <person name="Mascagni F."/>
            <person name="Usai G."/>
            <person name="Natali L."/>
            <person name="Bassil N."/>
            <person name="Fernandez G.E."/>
            <person name="Lomsadze A."/>
            <person name="Armour M."/>
            <person name="Olukolu B."/>
            <person name="Poorten T."/>
            <person name="Britton C."/>
            <person name="Davik J."/>
            <person name="Ashrafi H."/>
            <person name="Aiden E.L."/>
            <person name="Borodovsky M."/>
            <person name="Worthington M."/>
        </authorList>
    </citation>
    <scope>NUCLEOTIDE SEQUENCE [LARGE SCALE GENOMIC DNA]</scope>
    <source>
        <strain evidence="2">PI 553951</strain>
    </source>
</reference>
<protein>
    <submittedName>
        <fullName evidence="2">Uncharacterized protein</fullName>
    </submittedName>
</protein>
<dbReference type="InterPro" id="IPR036047">
    <property type="entry name" value="F-box-like_dom_sf"/>
</dbReference>
<evidence type="ECO:0000313" key="2">
    <source>
        <dbReference type="EMBL" id="KAK9920188.1"/>
    </source>
</evidence>
<accession>A0AAW1W8P3</accession>
<dbReference type="Gene3D" id="1.20.1280.50">
    <property type="match status" value="1"/>
</dbReference>
<proteinExistence type="predicted"/>
<evidence type="ECO:0000313" key="3">
    <source>
        <dbReference type="Proteomes" id="UP001457282"/>
    </source>
</evidence>
<name>A0AAW1W8P3_RUBAR</name>
<dbReference type="Proteomes" id="UP001457282">
    <property type="component" value="Unassembled WGS sequence"/>
</dbReference>
<dbReference type="PANTHER" id="PTHR38926">
    <property type="entry name" value="F-BOX DOMAIN CONTAINING PROTEIN, EXPRESSED"/>
    <property type="match status" value="1"/>
</dbReference>